<evidence type="ECO:0000256" key="1">
    <source>
        <dbReference type="SAM" id="MobiDB-lite"/>
    </source>
</evidence>
<feature type="region of interest" description="Disordered" evidence="1">
    <location>
        <begin position="58"/>
        <end position="77"/>
    </location>
</feature>
<name>A0A7D7F7Q7_9VIRU</name>
<sequence length="477" mass="51657">MSLVVRGAIGAARGLYRARSYTRAGRIIRAGLRAGALADAVGHARKFVSGKKRPRKTLKSYFNSKPPGGGGGKTYSNKSIRLANTIGKNGGYFRKPRKLSSYSDPYQTKGFVNTAEINGTVSDPDCIYAGTTAVNTRAAVEVIAQAMLRKLFEKCAGITVTNVREPLQGYHNSSPPFSNADGFRISLVTLEVSTGQLTEVTYETLTTDSIFSIVGNNAAAITPTFNALMLQLYSFAERRTAGAAQTQIPIRLQLFRRDGNVTNFYVGSGSLDLRNEYVHLKGTANMKLQNRSVGAGGSTDANAVNCNPLQGYLYEFKGGVPQFKDVQAANGALRLNRMFDQQGVVLARGAGFDVAAGKIYREPPVPKMWSNCVSSSRIKLAPSEIKRTNVSWSYSCKFMEMLEKLRLSTDGVLLSGQTVNTPGKCVMFALEDMINVNASELIAVAYEVNRTLGAYLTTGRAKMASGEFTQLTLNENA</sequence>
<evidence type="ECO:0000313" key="2">
    <source>
        <dbReference type="EMBL" id="QMP82100.1"/>
    </source>
</evidence>
<reference evidence="2" key="1">
    <citation type="submission" date="2020-03" db="EMBL/GenBank/DDBJ databases">
        <authorList>
            <person name="Rastrojo A."/>
            <person name="Fernandez-Linares C."/>
            <person name="Alcami A."/>
        </authorList>
    </citation>
    <scope>NUCLEOTIDE SEQUENCE</scope>
    <source>
        <strain evidence="2">CNX_L15_2484</strain>
    </source>
</reference>
<organism evidence="2">
    <name type="scientific">Polar freshwater circular DNA virus</name>
    <dbReference type="NCBI Taxonomy" id="2749196"/>
    <lineage>
        <taxon>Viruses</taxon>
    </lineage>
</organism>
<dbReference type="EMBL" id="MT202325">
    <property type="protein sequence ID" value="QMP82100.1"/>
    <property type="molecule type" value="Genomic_DNA"/>
</dbReference>
<proteinExistence type="predicted"/>
<accession>A0A7D7F7Q7</accession>
<protein>
    <submittedName>
        <fullName evidence="2">Uncharacterized protein</fullName>
    </submittedName>
</protein>